<evidence type="ECO:0000259" key="2">
    <source>
        <dbReference type="Pfam" id="PF07995"/>
    </source>
</evidence>
<reference evidence="3 4" key="1">
    <citation type="submission" date="2019-09" db="EMBL/GenBank/DDBJ databases">
        <title>Segnochrobactrum spirostomi gen. nov., sp. nov., isolated from the ciliate Spirostomum cf. yagiui and description of a novel family, Segnochrobactraceae fam. nov. within the order Rhizobiales of the class Alphaproteobacteria.</title>
        <authorList>
            <person name="Akter S."/>
            <person name="Shazib S.U.A."/>
            <person name="Shin M.K."/>
        </authorList>
    </citation>
    <scope>NUCLEOTIDE SEQUENCE [LARGE SCALE GENOMIC DNA]</scope>
    <source>
        <strain evidence="3 4">Sp-1</strain>
    </source>
</reference>
<dbReference type="RefSeq" id="WP_153478056.1">
    <property type="nucleotide sequence ID" value="NZ_VWNA01000001.1"/>
</dbReference>
<dbReference type="AlphaFoldDB" id="A0A6A7XYD5"/>
<dbReference type="InterPro" id="IPR011042">
    <property type="entry name" value="6-blade_b-propeller_TolB-like"/>
</dbReference>
<evidence type="ECO:0000313" key="3">
    <source>
        <dbReference type="EMBL" id="MQT11413.1"/>
    </source>
</evidence>
<keyword evidence="1" id="KW-0732">Signal</keyword>
<accession>A0A6A7XYD5</accession>
<feature type="chain" id="PRO_5025372385" evidence="1">
    <location>
        <begin position="26"/>
        <end position="392"/>
    </location>
</feature>
<evidence type="ECO:0000256" key="1">
    <source>
        <dbReference type="SAM" id="SignalP"/>
    </source>
</evidence>
<dbReference type="EMBL" id="VWNA01000001">
    <property type="protein sequence ID" value="MQT11413.1"/>
    <property type="molecule type" value="Genomic_DNA"/>
</dbReference>
<sequence>MFRSFLGVTALALVLLVGAGAGVRAADDSIPGTANPAPDAEEGEFNLVTVAQPLSNPWSIDFLPDGSLIATERAGRLDIIKGPGAKPEPIEGLPKDIFVSGHGGLLEVRLDPKFAQNHTLYLSYFTGSKEASTIRVVRARLDDHKLVDVKPIYEAYPPAPGIENLGGRIVVDDKDHLFLTLGDRFDRARPQDLEQSWGKIIRINTDGTIPQDNPFIGVPAARHEIWAFGVRNPQGLSFDPVSHILWEDEHGPQGGDEVNIIQPGRNYGWPIITYGISYENQKIGIGDHAPGMEQPIYYFKPSIATSGLAVVRGKPELIWNNALWIGGLAGEILVRLDLEGDRVVSEHRYLEGKIGRIRDVRLGPDGFLYLATDLEDGGIYRLEPRNEASVGK</sequence>
<dbReference type="SUPFAM" id="SSF50952">
    <property type="entry name" value="Soluble quinoprotein glucose dehydrogenase"/>
    <property type="match status" value="1"/>
</dbReference>
<name>A0A6A7XYD5_9HYPH</name>
<dbReference type="Pfam" id="PF07995">
    <property type="entry name" value="GSDH"/>
    <property type="match status" value="1"/>
</dbReference>
<dbReference type="Proteomes" id="UP000332515">
    <property type="component" value="Unassembled WGS sequence"/>
</dbReference>
<gene>
    <name evidence="3" type="ORF">F0357_01725</name>
</gene>
<dbReference type="Gene3D" id="2.120.10.30">
    <property type="entry name" value="TolB, C-terminal domain"/>
    <property type="match status" value="1"/>
</dbReference>
<feature type="signal peptide" evidence="1">
    <location>
        <begin position="1"/>
        <end position="25"/>
    </location>
</feature>
<keyword evidence="4" id="KW-1185">Reference proteome</keyword>
<dbReference type="PANTHER" id="PTHR19328:SF75">
    <property type="entry name" value="ALDOSE SUGAR DEHYDROGENASE YLII"/>
    <property type="match status" value="1"/>
</dbReference>
<dbReference type="InterPro" id="IPR012938">
    <property type="entry name" value="Glc/Sorbosone_DH"/>
</dbReference>
<feature type="domain" description="Glucose/Sorbosone dehydrogenase" evidence="2">
    <location>
        <begin position="54"/>
        <end position="381"/>
    </location>
</feature>
<evidence type="ECO:0000313" key="4">
    <source>
        <dbReference type="Proteomes" id="UP000332515"/>
    </source>
</evidence>
<dbReference type="InterPro" id="IPR011041">
    <property type="entry name" value="Quinoprot_gluc/sorb_DH_b-prop"/>
</dbReference>
<proteinExistence type="predicted"/>
<dbReference type="PANTHER" id="PTHR19328">
    <property type="entry name" value="HEDGEHOG-INTERACTING PROTEIN"/>
    <property type="match status" value="1"/>
</dbReference>
<comment type="caution">
    <text evidence="3">The sequence shown here is derived from an EMBL/GenBank/DDBJ whole genome shotgun (WGS) entry which is preliminary data.</text>
</comment>
<protein>
    <submittedName>
        <fullName evidence="3">PQQ-dependent sugar dehydrogenase</fullName>
    </submittedName>
</protein>
<organism evidence="3 4">
    <name type="scientific">Segnochrobactrum spirostomi</name>
    <dbReference type="NCBI Taxonomy" id="2608987"/>
    <lineage>
        <taxon>Bacteria</taxon>
        <taxon>Pseudomonadati</taxon>
        <taxon>Pseudomonadota</taxon>
        <taxon>Alphaproteobacteria</taxon>
        <taxon>Hyphomicrobiales</taxon>
        <taxon>Segnochrobactraceae</taxon>
        <taxon>Segnochrobactrum</taxon>
    </lineage>
</organism>